<dbReference type="eggNOG" id="ENOG5031H9N">
    <property type="taxonomic scope" value="Bacteria"/>
</dbReference>
<organism evidence="2 3">
    <name type="scientific">Bifidobacterium ruminantium</name>
    <dbReference type="NCBI Taxonomy" id="78346"/>
    <lineage>
        <taxon>Bacteria</taxon>
        <taxon>Bacillati</taxon>
        <taxon>Actinomycetota</taxon>
        <taxon>Actinomycetes</taxon>
        <taxon>Bifidobacteriales</taxon>
        <taxon>Bifidobacteriaceae</taxon>
        <taxon>Bifidobacterium</taxon>
    </lineage>
</organism>
<dbReference type="InterPro" id="IPR012902">
    <property type="entry name" value="N_methyl_site"/>
</dbReference>
<feature type="transmembrane region" description="Helical" evidence="1">
    <location>
        <begin position="35"/>
        <end position="56"/>
    </location>
</feature>
<accession>A0A087D4X9</accession>
<dbReference type="Proteomes" id="UP000029078">
    <property type="component" value="Unassembled WGS sequence"/>
</dbReference>
<keyword evidence="1" id="KW-1133">Transmembrane helix</keyword>
<proteinExistence type="predicted"/>
<dbReference type="EMBL" id="JGZL01000003">
    <property type="protein sequence ID" value="KFI90579.1"/>
    <property type="molecule type" value="Genomic_DNA"/>
</dbReference>
<dbReference type="STRING" id="78346.BRUM_0346"/>
<keyword evidence="1" id="KW-0472">Membrane</keyword>
<protein>
    <submittedName>
        <fullName evidence="2">Putative Type IV pilin N-term methylation site GFxxxE</fullName>
    </submittedName>
</protein>
<dbReference type="PROSITE" id="PS00409">
    <property type="entry name" value="PROKAR_NTER_METHYL"/>
    <property type="match status" value="1"/>
</dbReference>
<keyword evidence="3" id="KW-1185">Reference proteome</keyword>
<dbReference type="NCBIfam" id="TIGR02532">
    <property type="entry name" value="IV_pilin_GFxxxE"/>
    <property type="match status" value="1"/>
</dbReference>
<evidence type="ECO:0000256" key="1">
    <source>
        <dbReference type="SAM" id="Phobius"/>
    </source>
</evidence>
<evidence type="ECO:0000313" key="2">
    <source>
        <dbReference type="EMBL" id="KFI90579.1"/>
    </source>
</evidence>
<name>A0A087D4X9_BIFRU</name>
<comment type="caution">
    <text evidence="2">The sequence shown here is derived from an EMBL/GenBank/DDBJ whole genome shotgun (WGS) entry which is preliminary data.</text>
</comment>
<gene>
    <name evidence="2" type="ORF">BRUM_0346</name>
</gene>
<reference evidence="2 3" key="1">
    <citation type="submission" date="2014-03" db="EMBL/GenBank/DDBJ databases">
        <title>Genomics of Bifidobacteria.</title>
        <authorList>
            <person name="Ventura M."/>
            <person name="Milani C."/>
            <person name="Lugli G.A."/>
        </authorList>
    </citation>
    <scope>NUCLEOTIDE SEQUENCE [LARGE SCALE GENOMIC DNA]</scope>
    <source>
        <strain evidence="2 3">LMG 21811</strain>
    </source>
</reference>
<dbReference type="RefSeq" id="WP_026646242.1">
    <property type="nucleotide sequence ID" value="NZ_JGZL01000003.1"/>
</dbReference>
<keyword evidence="1" id="KW-0812">Transmembrane</keyword>
<dbReference type="AlphaFoldDB" id="A0A087D4X9"/>
<dbReference type="Pfam" id="PF07963">
    <property type="entry name" value="N_methyl"/>
    <property type="match status" value="1"/>
</dbReference>
<evidence type="ECO:0000313" key="3">
    <source>
        <dbReference type="Proteomes" id="UP000029078"/>
    </source>
</evidence>
<sequence length="220" mass="23629">MEANHSGFSLNRRLLRALRRRAEGQSGVTLVEMTVSLFIFAVVSTLFTMSIVQYLHTTSSDTIRARSSTEIATSVRSLDQYIRNAEGVKDEGGKITLVTYDADGVKQCAVIDYTEATWSGKSVDSYGSVAVRTRPYDAGSGAWSRHVVLGSVMNSTTASTTDNALFNTDLFKVDASTRVVRYSPVTGSFVGGKPVTSNTSTSFTARNVASGASVDFSKCS</sequence>